<proteinExistence type="predicted"/>
<keyword evidence="2" id="KW-0812">Transmembrane</keyword>
<feature type="compositionally biased region" description="Low complexity" evidence="1">
    <location>
        <begin position="72"/>
        <end position="96"/>
    </location>
</feature>
<keyword evidence="4" id="KW-1185">Reference proteome</keyword>
<keyword evidence="2" id="KW-0472">Membrane</keyword>
<feature type="compositionally biased region" description="Low complexity" evidence="1">
    <location>
        <begin position="33"/>
        <end position="42"/>
    </location>
</feature>
<evidence type="ECO:0000313" key="3">
    <source>
        <dbReference type="EMBL" id="AQP45624.1"/>
    </source>
</evidence>
<feature type="transmembrane region" description="Helical" evidence="2">
    <location>
        <begin position="128"/>
        <end position="149"/>
    </location>
</feature>
<sequence length="200" mass="20953">MSNQDNPAGYPERPEGTGPDYSPNPYGSPQPGGPQYQPSPYGTPNSDNQSAGPYSSTEGPGTTQPQPPYAAPPSGGYSPYPYSASDSGGPSYPSGTFGAPGGRPERGFLGSLFDVSFSSFITPSVVKVAYIISMVIIGIFVLFGVIAALTSGDGLLAVFGLILAPAVGLFYLVLVRMTLEFYYATIRMSEDIHRRLPGGH</sequence>
<name>A0A1Q2CHP1_9ACTN</name>
<organism evidence="3 4">
    <name type="scientific">Tessaracoccus flavus</name>
    <dbReference type="NCBI Taxonomy" id="1610493"/>
    <lineage>
        <taxon>Bacteria</taxon>
        <taxon>Bacillati</taxon>
        <taxon>Actinomycetota</taxon>
        <taxon>Actinomycetes</taxon>
        <taxon>Propionibacteriales</taxon>
        <taxon>Propionibacteriaceae</taxon>
        <taxon>Tessaracoccus</taxon>
    </lineage>
</organism>
<evidence type="ECO:0000256" key="2">
    <source>
        <dbReference type="SAM" id="Phobius"/>
    </source>
</evidence>
<evidence type="ECO:0000313" key="4">
    <source>
        <dbReference type="Proteomes" id="UP000188324"/>
    </source>
</evidence>
<keyword evidence="2" id="KW-1133">Transmembrane helix</keyword>
<dbReference type="RefSeq" id="WP_077343832.1">
    <property type="nucleotide sequence ID" value="NZ_CP019605.1"/>
</dbReference>
<dbReference type="STRING" id="1610493.RPIT_13070"/>
<dbReference type="EMBL" id="CP019605">
    <property type="protein sequence ID" value="AQP45624.1"/>
    <property type="molecule type" value="Genomic_DNA"/>
</dbReference>
<dbReference type="KEGG" id="tfl:RPIT_13070"/>
<feature type="compositionally biased region" description="Polar residues" evidence="1">
    <location>
        <begin position="43"/>
        <end position="58"/>
    </location>
</feature>
<dbReference type="Proteomes" id="UP000188324">
    <property type="component" value="Chromosome"/>
</dbReference>
<gene>
    <name evidence="3" type="ORF">RPIT_13070</name>
</gene>
<dbReference type="InterPro" id="IPR025557">
    <property type="entry name" value="DUF4282"/>
</dbReference>
<dbReference type="Pfam" id="PF14110">
    <property type="entry name" value="DUF4282"/>
    <property type="match status" value="1"/>
</dbReference>
<feature type="transmembrane region" description="Helical" evidence="2">
    <location>
        <begin position="155"/>
        <end position="179"/>
    </location>
</feature>
<evidence type="ECO:0000256" key="1">
    <source>
        <dbReference type="SAM" id="MobiDB-lite"/>
    </source>
</evidence>
<protein>
    <submittedName>
        <fullName evidence="3">Uncharacterized protein</fullName>
    </submittedName>
</protein>
<feature type="region of interest" description="Disordered" evidence="1">
    <location>
        <begin position="1"/>
        <end position="99"/>
    </location>
</feature>
<reference evidence="3 4" key="1">
    <citation type="journal article" date="2016" name="Int. J. Syst. Evol. Microbiol.">
        <title>Tessaracoccus flavus sp. nov., isolated from the drainage system of a lindane-producing factory.</title>
        <authorList>
            <person name="Kumari R."/>
            <person name="Singh P."/>
            <person name="Schumann P."/>
            <person name="Lal R."/>
        </authorList>
    </citation>
    <scope>NUCLEOTIDE SEQUENCE [LARGE SCALE GENOMIC DNA]</scope>
    <source>
        <strain evidence="3 4">RP1T</strain>
    </source>
</reference>
<dbReference type="AlphaFoldDB" id="A0A1Q2CHP1"/>
<accession>A0A1Q2CHP1</accession>